<evidence type="ECO:0000313" key="1">
    <source>
        <dbReference type="EMBL" id="TFK73179.1"/>
    </source>
</evidence>
<organism evidence="1 2">
    <name type="scientific">Pluteus cervinus</name>
    <dbReference type="NCBI Taxonomy" id="181527"/>
    <lineage>
        <taxon>Eukaryota</taxon>
        <taxon>Fungi</taxon>
        <taxon>Dikarya</taxon>
        <taxon>Basidiomycota</taxon>
        <taxon>Agaricomycotina</taxon>
        <taxon>Agaricomycetes</taxon>
        <taxon>Agaricomycetidae</taxon>
        <taxon>Agaricales</taxon>
        <taxon>Pluteineae</taxon>
        <taxon>Pluteaceae</taxon>
        <taxon>Pluteus</taxon>
    </lineage>
</organism>
<protein>
    <submittedName>
        <fullName evidence="1">Uncharacterized protein</fullName>
    </submittedName>
</protein>
<proteinExistence type="predicted"/>
<sequence>MLSLSEASWLILSSDKLGFHSSICISPASKLFQSLLLASTRPEALSRLPPLSKSAAIPPTPSNPTTSTSSNESAADVHSSSPNGLTTLPVPPRHTILSSLAASHPSTSSLASSAASATVVGSLSSAYPPASKPFSSLPLVCQHIPRPRGLQVQTGRFLNSKLTSTSAETYSTTLHFCKQSTSRSPDNSFVTVWEKWKHLCCYSTFNHHHHHLPNRSRKLLENQWEGGGEAMN</sequence>
<reference evidence="1 2" key="1">
    <citation type="journal article" date="2019" name="Nat. Ecol. Evol.">
        <title>Megaphylogeny resolves global patterns of mushroom evolution.</title>
        <authorList>
            <person name="Varga T."/>
            <person name="Krizsan K."/>
            <person name="Foldi C."/>
            <person name="Dima B."/>
            <person name="Sanchez-Garcia M."/>
            <person name="Sanchez-Ramirez S."/>
            <person name="Szollosi G.J."/>
            <person name="Szarkandi J.G."/>
            <person name="Papp V."/>
            <person name="Albert L."/>
            <person name="Andreopoulos W."/>
            <person name="Angelini C."/>
            <person name="Antonin V."/>
            <person name="Barry K.W."/>
            <person name="Bougher N.L."/>
            <person name="Buchanan P."/>
            <person name="Buyck B."/>
            <person name="Bense V."/>
            <person name="Catcheside P."/>
            <person name="Chovatia M."/>
            <person name="Cooper J."/>
            <person name="Damon W."/>
            <person name="Desjardin D."/>
            <person name="Finy P."/>
            <person name="Geml J."/>
            <person name="Haridas S."/>
            <person name="Hughes K."/>
            <person name="Justo A."/>
            <person name="Karasinski D."/>
            <person name="Kautmanova I."/>
            <person name="Kiss B."/>
            <person name="Kocsube S."/>
            <person name="Kotiranta H."/>
            <person name="LaButti K.M."/>
            <person name="Lechner B.E."/>
            <person name="Liimatainen K."/>
            <person name="Lipzen A."/>
            <person name="Lukacs Z."/>
            <person name="Mihaltcheva S."/>
            <person name="Morgado L.N."/>
            <person name="Niskanen T."/>
            <person name="Noordeloos M.E."/>
            <person name="Ohm R.A."/>
            <person name="Ortiz-Santana B."/>
            <person name="Ovrebo C."/>
            <person name="Racz N."/>
            <person name="Riley R."/>
            <person name="Savchenko A."/>
            <person name="Shiryaev A."/>
            <person name="Soop K."/>
            <person name="Spirin V."/>
            <person name="Szebenyi C."/>
            <person name="Tomsovsky M."/>
            <person name="Tulloss R.E."/>
            <person name="Uehling J."/>
            <person name="Grigoriev I.V."/>
            <person name="Vagvolgyi C."/>
            <person name="Papp T."/>
            <person name="Martin F.M."/>
            <person name="Miettinen O."/>
            <person name="Hibbett D.S."/>
            <person name="Nagy L.G."/>
        </authorList>
    </citation>
    <scope>NUCLEOTIDE SEQUENCE [LARGE SCALE GENOMIC DNA]</scope>
    <source>
        <strain evidence="1 2">NL-1719</strain>
    </source>
</reference>
<accession>A0ACD3B5C8</accession>
<evidence type="ECO:0000313" key="2">
    <source>
        <dbReference type="Proteomes" id="UP000308600"/>
    </source>
</evidence>
<keyword evidence="2" id="KW-1185">Reference proteome</keyword>
<dbReference type="Proteomes" id="UP000308600">
    <property type="component" value="Unassembled WGS sequence"/>
</dbReference>
<name>A0ACD3B5C8_9AGAR</name>
<dbReference type="EMBL" id="ML208278">
    <property type="protein sequence ID" value="TFK73179.1"/>
    <property type="molecule type" value="Genomic_DNA"/>
</dbReference>
<gene>
    <name evidence="1" type="ORF">BDN72DRAFT_249367</name>
</gene>